<reference evidence="5 6" key="1">
    <citation type="journal article" date="2021" name="Elife">
        <title>Chloroplast acquisition without the gene transfer in kleptoplastic sea slugs, Plakobranchus ocellatus.</title>
        <authorList>
            <person name="Maeda T."/>
            <person name="Takahashi S."/>
            <person name="Yoshida T."/>
            <person name="Shimamura S."/>
            <person name="Takaki Y."/>
            <person name="Nagai Y."/>
            <person name="Toyoda A."/>
            <person name="Suzuki Y."/>
            <person name="Arimoto A."/>
            <person name="Ishii H."/>
            <person name="Satoh N."/>
            <person name="Nishiyama T."/>
            <person name="Hasebe M."/>
            <person name="Maruyama T."/>
            <person name="Minagawa J."/>
            <person name="Obokata J."/>
            <person name="Shigenobu S."/>
        </authorList>
    </citation>
    <scope>NUCLEOTIDE SEQUENCE [LARGE SCALE GENOMIC DNA]</scope>
</reference>
<evidence type="ECO:0000313" key="5">
    <source>
        <dbReference type="EMBL" id="GFO25239.1"/>
    </source>
</evidence>
<protein>
    <submittedName>
        <fullName evidence="5">Fatty acid binding protein</fullName>
    </submittedName>
</protein>
<dbReference type="PROSITE" id="PS00214">
    <property type="entry name" value="FABP"/>
    <property type="match status" value="1"/>
</dbReference>
<keyword evidence="3" id="KW-0813">Transport</keyword>
<dbReference type="AlphaFoldDB" id="A0AAV4C297"/>
<dbReference type="SUPFAM" id="SSF50814">
    <property type="entry name" value="Lipocalins"/>
    <property type="match status" value="1"/>
</dbReference>
<dbReference type="EMBL" id="BLXT01005737">
    <property type="protein sequence ID" value="GFO25239.1"/>
    <property type="molecule type" value="Genomic_DNA"/>
</dbReference>
<dbReference type="CDD" id="cd00742">
    <property type="entry name" value="FABP"/>
    <property type="match status" value="1"/>
</dbReference>
<gene>
    <name evidence="5" type="ORF">PoB_005174400</name>
</gene>
<feature type="domain" description="Cytosolic fatty-acid binding proteins" evidence="4">
    <location>
        <begin position="8"/>
        <end position="25"/>
    </location>
</feature>
<dbReference type="GO" id="GO:0008289">
    <property type="term" value="F:lipid binding"/>
    <property type="evidence" value="ECO:0007669"/>
    <property type="project" value="UniProtKB-KW"/>
</dbReference>
<proteinExistence type="inferred from homology"/>
<name>A0AAV4C297_9GAST</name>
<evidence type="ECO:0000256" key="1">
    <source>
        <dbReference type="ARBA" id="ARBA00008390"/>
    </source>
</evidence>
<accession>A0AAV4C297</accession>
<organism evidence="5 6">
    <name type="scientific">Plakobranchus ocellatus</name>
    <dbReference type="NCBI Taxonomy" id="259542"/>
    <lineage>
        <taxon>Eukaryota</taxon>
        <taxon>Metazoa</taxon>
        <taxon>Spiralia</taxon>
        <taxon>Lophotrochozoa</taxon>
        <taxon>Mollusca</taxon>
        <taxon>Gastropoda</taxon>
        <taxon>Heterobranchia</taxon>
        <taxon>Euthyneura</taxon>
        <taxon>Panpulmonata</taxon>
        <taxon>Sacoglossa</taxon>
        <taxon>Placobranchoidea</taxon>
        <taxon>Plakobranchidae</taxon>
        <taxon>Plakobranchus</taxon>
    </lineage>
</organism>
<dbReference type="InterPro" id="IPR000463">
    <property type="entry name" value="Fatty_acid-bd"/>
</dbReference>
<dbReference type="PRINTS" id="PR00178">
    <property type="entry name" value="FATTYACIDBP"/>
</dbReference>
<keyword evidence="2" id="KW-0446">Lipid-binding</keyword>
<sequence length="260" mass="29511">MAAELAPGTWEMVKSENFDAYLQAIGVGYATRIMAMAAKFTQYIKINDGVWTITTSTGISSQTLKFELNKEFDEVTADGRKVKTICTVDGNKLITKQKGTVDSTIIRNFQKSSFVMPFTLSKSPSSWESTILVHSKAPLCIASTNAQRTVSAQVVQKWKRWFRNRWGYRWVFPWFSSGEFLVRSPGSVLGNAISRRMYEGRDPDSGNWIDPGREDTNPCKRELDYFLTCAKYAEDLSFCKGASEALKKCAERNKEYFEQE</sequence>
<evidence type="ECO:0000313" key="6">
    <source>
        <dbReference type="Proteomes" id="UP000735302"/>
    </source>
</evidence>
<dbReference type="InterPro" id="IPR000566">
    <property type="entry name" value="Lipocln_cytosolic_FA-bd_dom"/>
</dbReference>
<dbReference type="Proteomes" id="UP000735302">
    <property type="component" value="Unassembled WGS sequence"/>
</dbReference>
<evidence type="ECO:0000256" key="2">
    <source>
        <dbReference type="ARBA" id="ARBA00023121"/>
    </source>
</evidence>
<dbReference type="Gene3D" id="2.40.128.20">
    <property type="match status" value="1"/>
</dbReference>
<comment type="similarity">
    <text evidence="1 3">Belongs to the calycin superfamily. Fatty-acid binding protein (FABP) family.</text>
</comment>
<comment type="caution">
    <text evidence="5">The sequence shown here is derived from an EMBL/GenBank/DDBJ whole genome shotgun (WGS) entry which is preliminary data.</text>
</comment>
<dbReference type="PANTHER" id="PTHR11955">
    <property type="entry name" value="FATTY ACID BINDING PROTEIN"/>
    <property type="match status" value="1"/>
</dbReference>
<keyword evidence="6" id="KW-1185">Reference proteome</keyword>
<evidence type="ECO:0000259" key="4">
    <source>
        <dbReference type="PROSITE" id="PS00214"/>
    </source>
</evidence>
<dbReference type="InterPro" id="IPR031259">
    <property type="entry name" value="ILBP"/>
</dbReference>
<dbReference type="Pfam" id="PF00061">
    <property type="entry name" value="Lipocalin"/>
    <property type="match status" value="1"/>
</dbReference>
<evidence type="ECO:0000256" key="3">
    <source>
        <dbReference type="RuleBase" id="RU003696"/>
    </source>
</evidence>
<dbReference type="InterPro" id="IPR012674">
    <property type="entry name" value="Calycin"/>
</dbReference>